<dbReference type="SUPFAM" id="SSF52540">
    <property type="entry name" value="P-loop containing nucleoside triphosphate hydrolases"/>
    <property type="match status" value="1"/>
</dbReference>
<gene>
    <name evidence="1" type="ORF">MNBD_ACTINO02-3047</name>
</gene>
<reference evidence="1" key="1">
    <citation type="submission" date="2018-06" db="EMBL/GenBank/DDBJ databases">
        <authorList>
            <person name="Zhirakovskaya E."/>
        </authorList>
    </citation>
    <scope>NUCLEOTIDE SEQUENCE</scope>
</reference>
<protein>
    <recommendedName>
        <fullName evidence="2">CobQ/CobB/MinD/ParA nucleotide binding domain-containing protein</fullName>
    </recommendedName>
</protein>
<feature type="non-terminal residue" evidence="1">
    <location>
        <position position="1"/>
    </location>
</feature>
<dbReference type="EMBL" id="UOEK01000085">
    <property type="protein sequence ID" value="VAV95889.1"/>
    <property type="molecule type" value="Genomic_DNA"/>
</dbReference>
<sequence length="331" mass="34954">SAREWESALVASAHDTARVRLVARIYQPDDVLDIDGDLEAIVVGAETPWLTTSIVQAWTGQGIVVVGLYPPDDPVAPGQLAAMGVDVIIKDTEEPEVVLHRLRIALPDTLVAPTPTGLITVITGPRGAPGITEVSIGVAMLIARKSETVLVDADATDPAIAVRLNLRPDPTIEDAIDLIHAGKPVATCVQRFADLGVIAGASNTEYLADSATPLLEGIAAETAHVVVDAGPKPLSAITKRADEAIVVCDASAVGIVRVAKFVAGWSGPQPRLIVNRVPRRDTTQVGETVRRWTGLTPEALIPDNPAIRDRSRHALTPHRSLLKALEAVVQA</sequence>
<dbReference type="Gene3D" id="3.40.50.300">
    <property type="entry name" value="P-loop containing nucleotide triphosphate hydrolases"/>
    <property type="match status" value="1"/>
</dbReference>
<name>A0A3B0RV89_9ZZZZ</name>
<dbReference type="AlphaFoldDB" id="A0A3B0RV89"/>
<accession>A0A3B0RV89</accession>
<organism evidence="1">
    <name type="scientific">hydrothermal vent metagenome</name>
    <dbReference type="NCBI Taxonomy" id="652676"/>
    <lineage>
        <taxon>unclassified sequences</taxon>
        <taxon>metagenomes</taxon>
        <taxon>ecological metagenomes</taxon>
    </lineage>
</organism>
<proteinExistence type="predicted"/>
<dbReference type="InterPro" id="IPR027417">
    <property type="entry name" value="P-loop_NTPase"/>
</dbReference>
<evidence type="ECO:0008006" key="2">
    <source>
        <dbReference type="Google" id="ProtNLM"/>
    </source>
</evidence>
<evidence type="ECO:0000313" key="1">
    <source>
        <dbReference type="EMBL" id="VAV95889.1"/>
    </source>
</evidence>